<reference evidence="2 3" key="1">
    <citation type="journal article" date="2011" name="Science">
        <title>The Selaginella genome identifies genetic changes associated with the evolution of vascular plants.</title>
        <authorList>
            <person name="Banks J.A."/>
            <person name="Nishiyama T."/>
            <person name="Hasebe M."/>
            <person name="Bowman J.L."/>
            <person name="Gribskov M."/>
            <person name="dePamphilis C."/>
            <person name="Albert V.A."/>
            <person name="Aono N."/>
            <person name="Aoyama T."/>
            <person name="Ambrose B.A."/>
            <person name="Ashton N.W."/>
            <person name="Axtell M.J."/>
            <person name="Barker E."/>
            <person name="Barker M.S."/>
            <person name="Bennetzen J.L."/>
            <person name="Bonawitz N.D."/>
            <person name="Chapple C."/>
            <person name="Cheng C."/>
            <person name="Correa L.G."/>
            <person name="Dacre M."/>
            <person name="DeBarry J."/>
            <person name="Dreyer I."/>
            <person name="Elias M."/>
            <person name="Engstrom E.M."/>
            <person name="Estelle M."/>
            <person name="Feng L."/>
            <person name="Finet C."/>
            <person name="Floyd S.K."/>
            <person name="Frommer W.B."/>
            <person name="Fujita T."/>
            <person name="Gramzow L."/>
            <person name="Gutensohn M."/>
            <person name="Harholt J."/>
            <person name="Hattori M."/>
            <person name="Heyl A."/>
            <person name="Hirai T."/>
            <person name="Hiwatashi Y."/>
            <person name="Ishikawa M."/>
            <person name="Iwata M."/>
            <person name="Karol K.G."/>
            <person name="Koehler B."/>
            <person name="Kolukisaoglu U."/>
            <person name="Kubo M."/>
            <person name="Kurata T."/>
            <person name="Lalonde S."/>
            <person name="Li K."/>
            <person name="Li Y."/>
            <person name="Litt A."/>
            <person name="Lyons E."/>
            <person name="Manning G."/>
            <person name="Maruyama T."/>
            <person name="Michael T.P."/>
            <person name="Mikami K."/>
            <person name="Miyazaki S."/>
            <person name="Morinaga S."/>
            <person name="Murata T."/>
            <person name="Mueller-Roeber B."/>
            <person name="Nelson D.R."/>
            <person name="Obara M."/>
            <person name="Oguri Y."/>
            <person name="Olmstead R.G."/>
            <person name="Onodera N."/>
            <person name="Petersen B.L."/>
            <person name="Pils B."/>
            <person name="Prigge M."/>
            <person name="Rensing S.A."/>
            <person name="Riano-Pachon D.M."/>
            <person name="Roberts A.W."/>
            <person name="Sato Y."/>
            <person name="Scheller H.V."/>
            <person name="Schulz B."/>
            <person name="Schulz C."/>
            <person name="Shakirov E.V."/>
            <person name="Shibagaki N."/>
            <person name="Shinohara N."/>
            <person name="Shippen D.E."/>
            <person name="Soerensen I."/>
            <person name="Sotooka R."/>
            <person name="Sugimoto N."/>
            <person name="Sugita M."/>
            <person name="Sumikawa N."/>
            <person name="Tanurdzic M."/>
            <person name="Theissen G."/>
            <person name="Ulvskov P."/>
            <person name="Wakazuki S."/>
            <person name="Weng J.K."/>
            <person name="Willats W.W."/>
            <person name="Wipf D."/>
            <person name="Wolf P.G."/>
            <person name="Yang L."/>
            <person name="Zimmer A.D."/>
            <person name="Zhu Q."/>
            <person name="Mitros T."/>
            <person name="Hellsten U."/>
            <person name="Loque D."/>
            <person name="Otillar R."/>
            <person name="Salamov A."/>
            <person name="Schmutz J."/>
            <person name="Shapiro H."/>
            <person name="Lindquist E."/>
            <person name="Lucas S."/>
            <person name="Rokhsar D."/>
            <person name="Grigoriev I.V."/>
        </authorList>
    </citation>
    <scope>NUCLEOTIDE SEQUENCE [LARGE SCALE GENOMIC DNA]</scope>
</reference>
<dbReference type="AlphaFoldDB" id="D8QRW6"/>
<dbReference type="Pfam" id="PF04430">
    <property type="entry name" value="DUF498"/>
    <property type="match status" value="1"/>
</dbReference>
<feature type="non-terminal residue" evidence="2">
    <location>
        <position position="1"/>
    </location>
</feature>
<dbReference type="PANTHER" id="PTHR21192">
    <property type="entry name" value="NUCLEAR PROTEIN E3-3"/>
    <property type="match status" value="1"/>
</dbReference>
<evidence type="ECO:0000313" key="3">
    <source>
        <dbReference type="Proteomes" id="UP000001514"/>
    </source>
</evidence>
<dbReference type="KEGG" id="smo:SELMODRAFT_94592"/>
<dbReference type="Gramene" id="EFJ27822">
    <property type="protein sequence ID" value="EFJ27822"/>
    <property type="gene ID" value="SELMODRAFT_94592"/>
</dbReference>
<evidence type="ECO:0000313" key="2">
    <source>
        <dbReference type="EMBL" id="EFJ36840.1"/>
    </source>
</evidence>
<evidence type="ECO:0008006" key="4">
    <source>
        <dbReference type="Google" id="ProtNLM"/>
    </source>
</evidence>
<evidence type="ECO:0000313" key="1">
    <source>
        <dbReference type="EMBL" id="EFJ27822.1"/>
    </source>
</evidence>
<sequence>FSVDQVEYFDSIICLSKFVLSWTPKTFEEITPESLAIVDLLTPTPEILVLGTGNTTKFPSKEVKEFLKSRNIKIESVDSRHAAIAFNFMNVECRDVVAAMLPCGKEPERTHPF</sequence>
<proteinExistence type="predicted"/>
<dbReference type="OrthoDB" id="20681at2759"/>
<dbReference type="SUPFAM" id="SSF64076">
    <property type="entry name" value="MTH938-like"/>
    <property type="match status" value="1"/>
</dbReference>
<keyword evidence="3" id="KW-1185">Reference proteome</keyword>
<dbReference type="EMBL" id="GL377581">
    <property type="protein sequence ID" value="EFJ27822.1"/>
    <property type="molecule type" value="Genomic_DNA"/>
</dbReference>
<accession>D8QRW6</accession>
<name>D8QRW6_SELML</name>
<dbReference type="InterPro" id="IPR007523">
    <property type="entry name" value="NDUFAF3/AAMDC"/>
</dbReference>
<protein>
    <recommendedName>
        <fullName evidence="4">NADH dehydrogenase [ubiquinone] 1 alpha subcomplex assembly factor 3</fullName>
    </recommendedName>
</protein>
<dbReference type="eggNOG" id="KOG3363">
    <property type="taxonomic scope" value="Eukaryota"/>
</dbReference>
<dbReference type="Gramene" id="EFJ36840">
    <property type="protein sequence ID" value="EFJ36840"/>
    <property type="gene ID" value="SELMODRAFT_77829"/>
</dbReference>
<dbReference type="EMBL" id="GL377566">
    <property type="protein sequence ID" value="EFJ36840.1"/>
    <property type="molecule type" value="Genomic_DNA"/>
</dbReference>
<gene>
    <name evidence="2" type="ORF">SELMODRAFT_77829</name>
    <name evidence="1" type="ORF">SELMODRAFT_94592</name>
</gene>
<dbReference type="OMA" id="VGCGARI"/>
<dbReference type="PANTHER" id="PTHR21192:SF2">
    <property type="entry name" value="NADH DEHYDROGENASE [UBIQUINONE] 1 ALPHA SUBCOMPLEX ASSEMBLY FACTOR 3"/>
    <property type="match status" value="1"/>
</dbReference>
<organism evidence="3">
    <name type="scientific">Selaginella moellendorffii</name>
    <name type="common">Spikemoss</name>
    <dbReference type="NCBI Taxonomy" id="88036"/>
    <lineage>
        <taxon>Eukaryota</taxon>
        <taxon>Viridiplantae</taxon>
        <taxon>Streptophyta</taxon>
        <taxon>Embryophyta</taxon>
        <taxon>Tracheophyta</taxon>
        <taxon>Lycopodiopsida</taxon>
        <taxon>Selaginellales</taxon>
        <taxon>Selaginellaceae</taxon>
        <taxon>Selaginella</taxon>
    </lineage>
</organism>
<dbReference type="FunCoup" id="D8QRW6">
    <property type="interactions" value="3554"/>
</dbReference>
<dbReference type="KEGG" id="smo:SELMODRAFT_77829"/>
<dbReference type="STRING" id="88036.D8QRW6"/>
<dbReference type="InterPro" id="IPR036748">
    <property type="entry name" value="MTH938-like_sf"/>
</dbReference>
<dbReference type="Proteomes" id="UP000001514">
    <property type="component" value="Unassembled WGS sequence"/>
</dbReference>
<dbReference type="Gene3D" id="3.40.1230.10">
    <property type="entry name" value="MTH938-like"/>
    <property type="match status" value="1"/>
</dbReference>
<dbReference type="HOGENOM" id="CLU_074390_6_1_1"/>
<dbReference type="InParanoid" id="D8QRW6"/>